<dbReference type="AlphaFoldDB" id="A0AA35VBS2"/>
<sequence>MFSPVPADTTLPYPRCRQVSVVGNSIHALRKNYTILGLISFASNNDFTDKEDKDDGLVVVVVVDKHRHSYGSNTSSSNGLIELGSHQDLRLTYVSCGFFCLRVIIDAIFAVMATMVHEESYFDEAQFDSKMKELFPSTSLEWSIPDMYKDFFTIITDAKTITAVIPYFGDASADRKTQGCESIAAKLVANLRTEVSFNSIPNLLKRRKYPLEMLILFISGLITTIGVNSSLQFFMKHNNFKGTISFGVGFFFVIIGWPEIVMAVEAYGFIILFRQMLIKIKGKQQSKLKHDQQIDNVLNFMWLKFFLIWRYFRFWALVSGIEAPENMPRCINN</sequence>
<reference evidence="4" key="1">
    <citation type="submission" date="2023-04" db="EMBL/GenBank/DDBJ databases">
        <authorList>
            <person name="Vijverberg K."/>
            <person name="Xiong W."/>
            <person name="Schranz E."/>
        </authorList>
    </citation>
    <scope>NUCLEOTIDE SEQUENCE</scope>
</reference>
<keyword evidence="5" id="KW-1185">Reference proteome</keyword>
<dbReference type="InterPro" id="IPR045176">
    <property type="entry name" value="Got1"/>
</dbReference>
<evidence type="ECO:0000256" key="1">
    <source>
        <dbReference type="ARBA" id="ARBA00049535"/>
    </source>
</evidence>
<evidence type="ECO:0000259" key="3">
    <source>
        <dbReference type="Pfam" id="PF13793"/>
    </source>
</evidence>
<dbReference type="Proteomes" id="UP001177003">
    <property type="component" value="Chromosome 0"/>
</dbReference>
<dbReference type="GO" id="GO:0006888">
    <property type="term" value="P:endoplasmic reticulum to Golgi vesicle-mediated transport"/>
    <property type="evidence" value="ECO:0007669"/>
    <property type="project" value="InterPro"/>
</dbReference>
<evidence type="ECO:0000313" key="5">
    <source>
        <dbReference type="Proteomes" id="UP001177003"/>
    </source>
</evidence>
<name>A0AA35VBS2_LACSI</name>
<feature type="domain" description="Ribose-phosphate pyrophosphokinase N-terminal" evidence="3">
    <location>
        <begin position="157"/>
        <end position="191"/>
    </location>
</feature>
<dbReference type="SUPFAM" id="SSF53271">
    <property type="entry name" value="PRTase-like"/>
    <property type="match status" value="1"/>
</dbReference>
<dbReference type="InterPro" id="IPR029099">
    <property type="entry name" value="Pribosyltran_N"/>
</dbReference>
<keyword evidence="2" id="KW-1133">Transmembrane helix</keyword>
<dbReference type="GO" id="GO:0004749">
    <property type="term" value="F:ribose phosphate diphosphokinase activity"/>
    <property type="evidence" value="ECO:0007669"/>
    <property type="project" value="UniProtKB-EC"/>
</dbReference>
<protein>
    <recommendedName>
        <fullName evidence="3">Ribose-phosphate pyrophosphokinase N-terminal domain-containing protein</fullName>
    </recommendedName>
</protein>
<proteinExistence type="predicted"/>
<dbReference type="Gene3D" id="3.40.50.2020">
    <property type="match status" value="1"/>
</dbReference>
<feature type="transmembrane region" description="Helical" evidence="2">
    <location>
        <begin position="213"/>
        <end position="234"/>
    </location>
</feature>
<dbReference type="EMBL" id="OX465086">
    <property type="protein sequence ID" value="CAI9265958.1"/>
    <property type="molecule type" value="Genomic_DNA"/>
</dbReference>
<dbReference type="InterPro" id="IPR029057">
    <property type="entry name" value="PRTase-like"/>
</dbReference>
<gene>
    <name evidence="4" type="ORF">LSALG_LOCUS6536</name>
</gene>
<feature type="transmembrane region" description="Helical" evidence="2">
    <location>
        <begin position="246"/>
        <end position="273"/>
    </location>
</feature>
<dbReference type="PANTHER" id="PTHR21493:SF9">
    <property type="entry name" value="GOLGI TRANSPORT PROTEIN 1-RELATED"/>
    <property type="match status" value="1"/>
</dbReference>
<accession>A0AA35VBS2</accession>
<evidence type="ECO:0000313" key="4">
    <source>
        <dbReference type="EMBL" id="CAI9265958.1"/>
    </source>
</evidence>
<keyword evidence="2" id="KW-0472">Membrane</keyword>
<dbReference type="Pfam" id="PF13793">
    <property type="entry name" value="Pribosyltran_N"/>
    <property type="match status" value="1"/>
</dbReference>
<dbReference type="GO" id="GO:0042147">
    <property type="term" value="P:retrograde transport, endosome to Golgi"/>
    <property type="evidence" value="ECO:0007669"/>
    <property type="project" value="InterPro"/>
</dbReference>
<keyword evidence="2" id="KW-0812">Transmembrane</keyword>
<dbReference type="GO" id="GO:0005829">
    <property type="term" value="C:cytosol"/>
    <property type="evidence" value="ECO:0007669"/>
    <property type="project" value="GOC"/>
</dbReference>
<evidence type="ECO:0000256" key="2">
    <source>
        <dbReference type="SAM" id="Phobius"/>
    </source>
</evidence>
<comment type="catalytic activity">
    <reaction evidence="1">
        <text>D-ribose 5-phosphate + ATP = 5-phospho-alpha-D-ribose 1-diphosphate + AMP + H(+)</text>
        <dbReference type="Rhea" id="RHEA:15609"/>
        <dbReference type="ChEBI" id="CHEBI:15378"/>
        <dbReference type="ChEBI" id="CHEBI:30616"/>
        <dbReference type="ChEBI" id="CHEBI:58017"/>
        <dbReference type="ChEBI" id="CHEBI:78346"/>
        <dbReference type="ChEBI" id="CHEBI:456215"/>
        <dbReference type="EC" id="2.7.6.1"/>
    </reaction>
</comment>
<organism evidence="4 5">
    <name type="scientific">Lactuca saligna</name>
    <name type="common">Willowleaf lettuce</name>
    <dbReference type="NCBI Taxonomy" id="75948"/>
    <lineage>
        <taxon>Eukaryota</taxon>
        <taxon>Viridiplantae</taxon>
        <taxon>Streptophyta</taxon>
        <taxon>Embryophyta</taxon>
        <taxon>Tracheophyta</taxon>
        <taxon>Spermatophyta</taxon>
        <taxon>Magnoliopsida</taxon>
        <taxon>eudicotyledons</taxon>
        <taxon>Gunneridae</taxon>
        <taxon>Pentapetalae</taxon>
        <taxon>asterids</taxon>
        <taxon>campanulids</taxon>
        <taxon>Asterales</taxon>
        <taxon>Asteraceae</taxon>
        <taxon>Cichorioideae</taxon>
        <taxon>Cichorieae</taxon>
        <taxon>Lactucinae</taxon>
        <taxon>Lactuca</taxon>
    </lineage>
</organism>
<dbReference type="PANTHER" id="PTHR21493">
    <property type="entry name" value="CGI-141-RELATED/LIPASE CONTAINING PROTEIN"/>
    <property type="match status" value="1"/>
</dbReference>